<dbReference type="STRING" id="763034.HMPREF9446_03208"/>
<evidence type="ECO:0000256" key="1">
    <source>
        <dbReference type="SAM" id="SignalP"/>
    </source>
</evidence>
<evidence type="ECO:0000313" key="2">
    <source>
        <dbReference type="EMBL" id="EGF52000.1"/>
    </source>
</evidence>
<organism evidence="2 3">
    <name type="scientific">Bacteroides fluxus YIT 12057</name>
    <dbReference type="NCBI Taxonomy" id="763034"/>
    <lineage>
        <taxon>Bacteria</taxon>
        <taxon>Pseudomonadati</taxon>
        <taxon>Bacteroidota</taxon>
        <taxon>Bacteroidia</taxon>
        <taxon>Bacteroidales</taxon>
        <taxon>Bacteroidaceae</taxon>
        <taxon>Bacteroides</taxon>
    </lineage>
</organism>
<gene>
    <name evidence="2" type="ORF">HMPREF9446_03208</name>
</gene>
<feature type="signal peptide" evidence="1">
    <location>
        <begin position="1"/>
        <end position="20"/>
    </location>
</feature>
<dbReference type="Proteomes" id="UP000003416">
    <property type="component" value="Unassembled WGS sequence"/>
</dbReference>
<dbReference type="EMBL" id="AFBN01000096">
    <property type="protein sequence ID" value="EGF52000.1"/>
    <property type="molecule type" value="Genomic_DNA"/>
</dbReference>
<comment type="caution">
    <text evidence="2">The sequence shown here is derived from an EMBL/GenBank/DDBJ whole genome shotgun (WGS) entry which is preliminary data.</text>
</comment>
<dbReference type="GeneID" id="86050611"/>
<proteinExistence type="predicted"/>
<dbReference type="HOGENOM" id="CLU_070993_0_0_10"/>
<name>F3PWS1_9BACE</name>
<dbReference type="AlphaFoldDB" id="F3PWS1"/>
<protein>
    <submittedName>
        <fullName evidence="2">Uncharacterized protein</fullName>
    </submittedName>
</protein>
<keyword evidence="3" id="KW-1185">Reference proteome</keyword>
<accession>F3PWS1</accession>
<keyword evidence="1" id="KW-0732">Signal</keyword>
<sequence>MKRFAYLLLIAMQMTFSAWAQDNPNAAIKEKIRYIKLGEEFVFAESVSLTSPEDARKAAMEQLHERFVALQTGQGKSSEAAETAWNATKGTCQTLEYKNLTQHKAFTYLLKNNVPAGDLAITAATKQTAAETVPSTVSDTTAAAVQPAPEPPLINLDDFDLSEEDLEEPLNQDVSALLALDTYTNVMLYLDAMQDDGRLVYGRIATLTSPEQAYLIIIKDSKLIAVLDKGKGERMNLKTKEMEVVKKYRGHAIIWMKTFK</sequence>
<evidence type="ECO:0000313" key="3">
    <source>
        <dbReference type="Proteomes" id="UP000003416"/>
    </source>
</evidence>
<feature type="chain" id="PRO_5003304954" evidence="1">
    <location>
        <begin position="21"/>
        <end position="260"/>
    </location>
</feature>
<reference evidence="2 3" key="1">
    <citation type="submission" date="2011-02" db="EMBL/GenBank/DDBJ databases">
        <authorList>
            <person name="Weinstock G."/>
            <person name="Sodergren E."/>
            <person name="Clifton S."/>
            <person name="Fulton L."/>
            <person name="Fulton B."/>
            <person name="Courtney L."/>
            <person name="Fronick C."/>
            <person name="Harrison M."/>
            <person name="Strong C."/>
            <person name="Farmer C."/>
            <person name="Delahaunty K."/>
            <person name="Markovic C."/>
            <person name="Hall O."/>
            <person name="Minx P."/>
            <person name="Tomlinson C."/>
            <person name="Mitreva M."/>
            <person name="Hou S."/>
            <person name="Chen J."/>
            <person name="Wollam A."/>
            <person name="Pepin K.H."/>
            <person name="Johnson M."/>
            <person name="Bhonagiri V."/>
            <person name="Zhang X."/>
            <person name="Suruliraj S."/>
            <person name="Warren W."/>
            <person name="Chinwalla A."/>
            <person name="Mardis E.R."/>
            <person name="Wilson R.K."/>
        </authorList>
    </citation>
    <scope>NUCLEOTIDE SEQUENCE [LARGE SCALE GENOMIC DNA]</scope>
    <source>
        <strain evidence="2 3">YIT 12057</strain>
    </source>
</reference>
<dbReference type="RefSeq" id="WP_009126428.1">
    <property type="nucleotide sequence ID" value="NZ_GL882689.1"/>
</dbReference>